<keyword evidence="4" id="KW-0690">Ribosome biogenesis</keyword>
<sequence length="173" mass="19813">MKPTLPVYLNFVQKANIGTELQGNWPISRLKRLSEALLSNEGDVKVELVFDRAGRIPFIEGHLRAELKLKCQRCMQEMAFVVDNRFKLGLVLNEKQMTELPDEYEPYLVKEDNNFLPDILEDELLLSLPLVAMHDFDCSEHLVSNTSDQDNEVGIIEPEEGKKNPFAVLKDLL</sequence>
<evidence type="ECO:0000313" key="6">
    <source>
        <dbReference type="EMBL" id="VAW70550.1"/>
    </source>
</evidence>
<protein>
    <recommendedName>
        <fullName evidence="3">Large ribosomal RNA subunit accumulation protein YceD</fullName>
    </recommendedName>
    <alternativeName>
        <fullName evidence="5">23S rRNA accumulation protein YceD</fullName>
    </alternativeName>
</protein>
<dbReference type="PANTHER" id="PTHR38099:SF1">
    <property type="entry name" value="LARGE RIBOSOMAL RNA SUBUNIT ACCUMULATION PROTEIN YCED"/>
    <property type="match status" value="1"/>
</dbReference>
<evidence type="ECO:0000256" key="2">
    <source>
        <dbReference type="ARBA" id="ARBA00010740"/>
    </source>
</evidence>
<organism evidence="6">
    <name type="scientific">hydrothermal vent metagenome</name>
    <dbReference type="NCBI Taxonomy" id="652676"/>
    <lineage>
        <taxon>unclassified sequences</taxon>
        <taxon>metagenomes</taxon>
        <taxon>ecological metagenomes</taxon>
    </lineage>
</organism>
<comment type="similarity">
    <text evidence="2">Belongs to the DUF177 domain family.</text>
</comment>
<name>A0A3B0Y0Q0_9ZZZZ</name>
<dbReference type="Pfam" id="PF02620">
    <property type="entry name" value="YceD"/>
    <property type="match status" value="1"/>
</dbReference>
<gene>
    <name evidence="6" type="ORF">MNBD_GAMMA09-2218</name>
</gene>
<dbReference type="GO" id="GO:0042254">
    <property type="term" value="P:ribosome biogenesis"/>
    <property type="evidence" value="ECO:0007669"/>
    <property type="project" value="UniProtKB-KW"/>
</dbReference>
<dbReference type="AlphaFoldDB" id="A0A3B0Y0Q0"/>
<dbReference type="InterPro" id="IPR039255">
    <property type="entry name" value="YceD_bac"/>
</dbReference>
<reference evidence="6" key="1">
    <citation type="submission" date="2018-06" db="EMBL/GenBank/DDBJ databases">
        <authorList>
            <person name="Zhirakovskaya E."/>
        </authorList>
    </citation>
    <scope>NUCLEOTIDE SEQUENCE</scope>
</reference>
<evidence type="ECO:0000256" key="1">
    <source>
        <dbReference type="ARBA" id="ARBA00002868"/>
    </source>
</evidence>
<dbReference type="InterPro" id="IPR003772">
    <property type="entry name" value="YceD"/>
</dbReference>
<dbReference type="EMBL" id="UOFI01000199">
    <property type="protein sequence ID" value="VAW70550.1"/>
    <property type="molecule type" value="Genomic_DNA"/>
</dbReference>
<proteinExistence type="inferred from homology"/>
<evidence type="ECO:0000256" key="5">
    <source>
        <dbReference type="ARBA" id="ARBA00031841"/>
    </source>
</evidence>
<evidence type="ECO:0000256" key="3">
    <source>
        <dbReference type="ARBA" id="ARBA00015716"/>
    </source>
</evidence>
<accession>A0A3B0Y0Q0</accession>
<dbReference type="GO" id="GO:0005829">
    <property type="term" value="C:cytosol"/>
    <property type="evidence" value="ECO:0007669"/>
    <property type="project" value="TreeGrafter"/>
</dbReference>
<dbReference type="PANTHER" id="PTHR38099">
    <property type="entry name" value="LARGE RIBOSOMAL RNA SUBUNIT ACCUMULATION PROTEIN YCED"/>
    <property type="match status" value="1"/>
</dbReference>
<evidence type="ECO:0000256" key="4">
    <source>
        <dbReference type="ARBA" id="ARBA00022517"/>
    </source>
</evidence>
<comment type="function">
    <text evidence="1">Plays a role in synthesis, processing and/or stability of 23S rRNA.</text>
</comment>